<dbReference type="RefSeq" id="WP_124069796.1">
    <property type="nucleotide sequence ID" value="NZ_CBCRXF010000006.1"/>
</dbReference>
<dbReference type="PANTHER" id="PTHR30408:SF12">
    <property type="entry name" value="TYPE I RESTRICTION ENZYME MJAVIII SPECIFICITY SUBUNIT"/>
    <property type="match status" value="1"/>
</dbReference>
<dbReference type="Proteomes" id="UP000270468">
    <property type="component" value="Unassembled WGS sequence"/>
</dbReference>
<evidence type="ECO:0000259" key="5">
    <source>
        <dbReference type="Pfam" id="PF01420"/>
    </source>
</evidence>
<reference evidence="6 7" key="1">
    <citation type="submission" date="2018-11" db="EMBL/GenBank/DDBJ databases">
        <authorList>
            <person name="Criscuolo A."/>
        </authorList>
    </citation>
    <scope>NUCLEOTIDE SEQUENCE [LARGE SCALE GENOMIC DNA]</scope>
    <source>
        <strain evidence="6">ATB-66</strain>
    </source>
</reference>
<dbReference type="EMBL" id="UXAV01000036">
    <property type="protein sequence ID" value="VDC26001.1"/>
    <property type="molecule type" value="Genomic_DNA"/>
</dbReference>
<accession>A0A3P5X4M8</accession>
<dbReference type="Pfam" id="PF01420">
    <property type="entry name" value="Methylase_S"/>
    <property type="match status" value="2"/>
</dbReference>
<dbReference type="Gene3D" id="3.90.220.20">
    <property type="entry name" value="DNA methylase specificity domains"/>
    <property type="match status" value="2"/>
</dbReference>
<protein>
    <submittedName>
        <fullName evidence="6">Type I restriction modification DNA specificity domain protein</fullName>
    </submittedName>
</protein>
<feature type="domain" description="Type I restriction modification DNA specificity" evidence="5">
    <location>
        <begin position="18"/>
        <end position="201"/>
    </location>
</feature>
<evidence type="ECO:0000313" key="7">
    <source>
        <dbReference type="Proteomes" id="UP000270468"/>
    </source>
</evidence>
<keyword evidence="3" id="KW-0238">DNA-binding</keyword>
<keyword evidence="4" id="KW-0175">Coiled coil</keyword>
<dbReference type="SUPFAM" id="SSF116734">
    <property type="entry name" value="DNA methylase specificity domain"/>
    <property type="match status" value="2"/>
</dbReference>
<sequence>MINKHVPEFRFPGFVGYWKQRKLEDLINTMHGGASITPNDYQEEGVPTVPKGAVNSSGIADISGSKFVSKDYFQKNMKASVYSGDLVTSLRDLVPTAPNMGRIVKLIGDSKEYLMPQGVYRLLIEDGVDENFLIAFSNSEKFRRIITQEKIGSTQVHIRNSEYLGIKLEAPSNEEQNKIGGFFKQLNETIALHQQELTTLQQTKQGFLQKMFPKEGESVPEVRFSGFTGGWGESKAIEIFKSVSDKNHPNLPVLSASQQKGMIYRSDLGIDIKYNTESTKNYKRVLPGQFVIHLRSFQGGFAFSNIEGITSPAYTVLDFQNREKHYPIFWRYVLASEVFIKRLEAVTYGIRDGRSISFSDFSSLKFRAPSYDEQIKIGYFLKQLDETIALHQQELDALQEIKKAFLQKMFV</sequence>
<dbReference type="OrthoDB" id="9795776at2"/>
<evidence type="ECO:0000313" key="6">
    <source>
        <dbReference type="EMBL" id="VDC26001.1"/>
    </source>
</evidence>
<dbReference type="PANTHER" id="PTHR30408">
    <property type="entry name" value="TYPE-1 RESTRICTION ENZYME ECOKI SPECIFICITY PROTEIN"/>
    <property type="match status" value="1"/>
</dbReference>
<feature type="domain" description="Type I restriction modification DNA specificity" evidence="5">
    <location>
        <begin position="239"/>
        <end position="399"/>
    </location>
</feature>
<comment type="similarity">
    <text evidence="1">Belongs to the type-I restriction system S methylase family.</text>
</comment>
<keyword evidence="2" id="KW-0680">Restriction system</keyword>
<dbReference type="AlphaFoldDB" id="A0A3P5X4M8"/>
<dbReference type="GO" id="GO:0003677">
    <property type="term" value="F:DNA binding"/>
    <property type="evidence" value="ECO:0007669"/>
    <property type="project" value="UniProtKB-KW"/>
</dbReference>
<evidence type="ECO:0000256" key="2">
    <source>
        <dbReference type="ARBA" id="ARBA00022747"/>
    </source>
</evidence>
<organism evidence="6 7">
    <name type="scientific">Filibacter tadaridae</name>
    <dbReference type="NCBI Taxonomy" id="2483811"/>
    <lineage>
        <taxon>Bacteria</taxon>
        <taxon>Bacillati</taxon>
        <taxon>Bacillota</taxon>
        <taxon>Bacilli</taxon>
        <taxon>Bacillales</taxon>
        <taxon>Caryophanaceae</taxon>
        <taxon>Filibacter</taxon>
    </lineage>
</organism>
<dbReference type="Gene3D" id="1.10.287.1120">
    <property type="entry name" value="Bipartite methylase S protein"/>
    <property type="match status" value="1"/>
</dbReference>
<evidence type="ECO:0000256" key="1">
    <source>
        <dbReference type="ARBA" id="ARBA00010923"/>
    </source>
</evidence>
<evidence type="ECO:0000256" key="3">
    <source>
        <dbReference type="ARBA" id="ARBA00023125"/>
    </source>
</evidence>
<dbReference type="InterPro" id="IPR000055">
    <property type="entry name" value="Restrct_endonuc_typeI_TRD"/>
</dbReference>
<name>A0A3P5X4M8_9BACL</name>
<dbReference type="InterPro" id="IPR044946">
    <property type="entry name" value="Restrct_endonuc_typeI_TRD_sf"/>
</dbReference>
<gene>
    <name evidence="6" type="ORF">FILTAD_01418</name>
</gene>
<keyword evidence="7" id="KW-1185">Reference proteome</keyword>
<dbReference type="GO" id="GO:0009307">
    <property type="term" value="P:DNA restriction-modification system"/>
    <property type="evidence" value="ECO:0007669"/>
    <property type="project" value="UniProtKB-KW"/>
</dbReference>
<proteinExistence type="inferred from homology"/>
<dbReference type="InterPro" id="IPR052021">
    <property type="entry name" value="Type-I_RS_S_subunit"/>
</dbReference>
<feature type="coiled-coil region" evidence="4">
    <location>
        <begin position="381"/>
        <end position="408"/>
    </location>
</feature>
<evidence type="ECO:0000256" key="4">
    <source>
        <dbReference type="SAM" id="Coils"/>
    </source>
</evidence>